<keyword evidence="3" id="KW-1185">Reference proteome</keyword>
<dbReference type="EMBL" id="CP144747">
    <property type="protein sequence ID" value="WVZ63098.1"/>
    <property type="molecule type" value="Genomic_DNA"/>
</dbReference>
<dbReference type="Proteomes" id="UP001341281">
    <property type="component" value="Chromosome 03"/>
</dbReference>
<evidence type="ECO:0000313" key="2">
    <source>
        <dbReference type="EMBL" id="WVZ63098.1"/>
    </source>
</evidence>
<protein>
    <submittedName>
        <fullName evidence="2">Uncharacterized protein</fullName>
    </submittedName>
</protein>
<accession>A0AAQ3SY66</accession>
<feature type="compositionally biased region" description="Low complexity" evidence="1">
    <location>
        <begin position="41"/>
        <end position="54"/>
    </location>
</feature>
<proteinExistence type="predicted"/>
<reference evidence="2 3" key="1">
    <citation type="submission" date="2024-02" db="EMBL/GenBank/DDBJ databases">
        <title>High-quality chromosome-scale genome assembly of Pensacola bahiagrass (Paspalum notatum Flugge var. saurae).</title>
        <authorList>
            <person name="Vega J.M."/>
            <person name="Podio M."/>
            <person name="Orjuela J."/>
            <person name="Siena L.A."/>
            <person name="Pessino S.C."/>
            <person name="Combes M.C."/>
            <person name="Mariac C."/>
            <person name="Albertini E."/>
            <person name="Pupilli F."/>
            <person name="Ortiz J.P.A."/>
            <person name="Leblanc O."/>
        </authorList>
    </citation>
    <scope>NUCLEOTIDE SEQUENCE [LARGE SCALE GENOMIC DNA]</scope>
    <source>
        <strain evidence="2">R1</strain>
        <tissue evidence="2">Leaf</tissue>
    </source>
</reference>
<evidence type="ECO:0000313" key="3">
    <source>
        <dbReference type="Proteomes" id="UP001341281"/>
    </source>
</evidence>
<organism evidence="2 3">
    <name type="scientific">Paspalum notatum var. saurae</name>
    <dbReference type="NCBI Taxonomy" id="547442"/>
    <lineage>
        <taxon>Eukaryota</taxon>
        <taxon>Viridiplantae</taxon>
        <taxon>Streptophyta</taxon>
        <taxon>Embryophyta</taxon>
        <taxon>Tracheophyta</taxon>
        <taxon>Spermatophyta</taxon>
        <taxon>Magnoliopsida</taxon>
        <taxon>Liliopsida</taxon>
        <taxon>Poales</taxon>
        <taxon>Poaceae</taxon>
        <taxon>PACMAD clade</taxon>
        <taxon>Panicoideae</taxon>
        <taxon>Andropogonodae</taxon>
        <taxon>Paspaleae</taxon>
        <taxon>Paspalinae</taxon>
        <taxon>Paspalum</taxon>
    </lineage>
</organism>
<name>A0AAQ3SY66_PASNO</name>
<gene>
    <name evidence="2" type="ORF">U9M48_012763</name>
</gene>
<feature type="compositionally biased region" description="Low complexity" evidence="1">
    <location>
        <begin position="169"/>
        <end position="181"/>
    </location>
</feature>
<feature type="region of interest" description="Disordered" evidence="1">
    <location>
        <begin position="122"/>
        <end position="183"/>
    </location>
</feature>
<feature type="region of interest" description="Disordered" evidence="1">
    <location>
        <begin position="41"/>
        <end position="65"/>
    </location>
</feature>
<sequence>MPLRHPARPPLPLWPPRASACWVAGRPFPTASGRLALPHLPARHPLPAAPAPAADGKKKDGGLPDLVSARLRPSGDQIRLGGALQERVGKHGVVGGDERGRWDLLPAMRAGRFGAMRLAGQAAPPPQALDRRGTIRPPPPVDASPGLQSMACRTNITMQNSACRSSTDSRSGGARSRLSSSDFNSPVVPVDGVELAEQEQRLCLVAFICPSSLHLCTYF</sequence>
<dbReference type="AlphaFoldDB" id="A0AAQ3SY66"/>
<evidence type="ECO:0000256" key="1">
    <source>
        <dbReference type="SAM" id="MobiDB-lite"/>
    </source>
</evidence>
<feature type="compositionally biased region" description="Polar residues" evidence="1">
    <location>
        <begin position="151"/>
        <end position="168"/>
    </location>
</feature>